<gene>
    <name evidence="2" type="ORF">GE300_13455</name>
</gene>
<evidence type="ECO:0000313" key="2">
    <source>
        <dbReference type="EMBL" id="MSU90609.1"/>
    </source>
</evidence>
<feature type="region of interest" description="Disordered" evidence="1">
    <location>
        <begin position="57"/>
        <end position="85"/>
    </location>
</feature>
<accession>A0A6L5Z2V7</accession>
<organism evidence="2 3">
    <name type="scientific">Halovulum marinum</name>
    <dbReference type="NCBI Taxonomy" id="2662447"/>
    <lineage>
        <taxon>Bacteria</taxon>
        <taxon>Pseudomonadati</taxon>
        <taxon>Pseudomonadota</taxon>
        <taxon>Alphaproteobacteria</taxon>
        <taxon>Rhodobacterales</taxon>
        <taxon>Paracoccaceae</taxon>
        <taxon>Halovulum</taxon>
    </lineage>
</organism>
<protein>
    <submittedName>
        <fullName evidence="2">Uncharacterized protein</fullName>
    </submittedName>
</protein>
<dbReference type="EMBL" id="WIND01000010">
    <property type="protein sequence ID" value="MSU90609.1"/>
    <property type="molecule type" value="Genomic_DNA"/>
</dbReference>
<name>A0A6L5Z2V7_9RHOB</name>
<feature type="compositionally biased region" description="Basic residues" evidence="1">
    <location>
        <begin position="70"/>
        <end position="85"/>
    </location>
</feature>
<evidence type="ECO:0000256" key="1">
    <source>
        <dbReference type="SAM" id="MobiDB-lite"/>
    </source>
</evidence>
<proteinExistence type="predicted"/>
<comment type="caution">
    <text evidence="2">The sequence shown here is derived from an EMBL/GenBank/DDBJ whole genome shotgun (WGS) entry which is preliminary data.</text>
</comment>
<sequence>MPGPDLVPGGAACSFNYTTGSPPSLVLGEMDGAVAGLVKLSGDLVRIEQTAPGELGTEGLTIRLGPAGGGRRRWKASGRNRSRRP</sequence>
<dbReference type="RefSeq" id="WP_154447095.1">
    <property type="nucleotide sequence ID" value="NZ_WIND01000010.1"/>
</dbReference>
<reference evidence="2 3" key="1">
    <citation type="submission" date="2019-10" db="EMBL/GenBank/DDBJ databases">
        <title>Cognatihalovulum marinum gen. nov. sp. nov., a new member of the family Rhodobacteraceae isolated from deep seawater of the Northwest Indian Ocean.</title>
        <authorList>
            <person name="Ruan C."/>
            <person name="Wang J."/>
            <person name="Zheng X."/>
            <person name="Song L."/>
            <person name="Zhu Y."/>
            <person name="Huang Y."/>
            <person name="Lu Z."/>
            <person name="Du W."/>
            <person name="Huang L."/>
            <person name="Dai X."/>
        </authorList>
    </citation>
    <scope>NUCLEOTIDE SEQUENCE [LARGE SCALE GENOMIC DNA]</scope>
    <source>
        <strain evidence="2 3">2CG4</strain>
    </source>
</reference>
<keyword evidence="3" id="KW-1185">Reference proteome</keyword>
<evidence type="ECO:0000313" key="3">
    <source>
        <dbReference type="Proteomes" id="UP000474957"/>
    </source>
</evidence>
<dbReference type="AlphaFoldDB" id="A0A6L5Z2V7"/>
<dbReference type="Proteomes" id="UP000474957">
    <property type="component" value="Unassembled WGS sequence"/>
</dbReference>